<accession>A0ABD5QSF5</accession>
<feature type="region of interest" description="Disordered" evidence="1">
    <location>
        <begin position="1"/>
        <end position="26"/>
    </location>
</feature>
<dbReference type="Proteomes" id="UP001596145">
    <property type="component" value="Unassembled WGS sequence"/>
</dbReference>
<dbReference type="PROSITE" id="PS00086">
    <property type="entry name" value="CYTOCHROME_P450"/>
    <property type="match status" value="1"/>
</dbReference>
<comment type="caution">
    <text evidence="2">The sequence shown here is derived from an EMBL/GenBank/DDBJ whole genome shotgun (WGS) entry which is preliminary data.</text>
</comment>
<gene>
    <name evidence="2" type="ORF">ACFPJA_10055</name>
</gene>
<evidence type="ECO:0000313" key="2">
    <source>
        <dbReference type="EMBL" id="MFC5135054.1"/>
    </source>
</evidence>
<sequence length="274" mass="29120">MQVVGYETGASGDGDDGEATGSDAVGGGPAPVGGGFYVADGGEVEYVAADPGSELSFGLGDRRCAGTVHEGSHVACDADAAPYCEAHSDVWVCARCTGTCLKDEMDCHEEHAMYLAAFAPDTFKVGVTRLWRLGTRLREQGADRAAHVRTFPDGRVAREVEAELASGGGLVDRVRVPTKVDGFGREVDAGAWEELVDRFEPIERFDFDYGLDLTDRPVAETMAAGTVRGWKGRVLVLDRNGSTYAVDARELVGHELTEEVPDRDLQSSLGAFGG</sequence>
<dbReference type="EMBL" id="JBHSKV010000013">
    <property type="protein sequence ID" value="MFC5135054.1"/>
    <property type="molecule type" value="Genomic_DNA"/>
</dbReference>
<dbReference type="AlphaFoldDB" id="A0ABD5QSF5"/>
<reference evidence="2 3" key="1">
    <citation type="journal article" date="2019" name="Int. J. Syst. Evol. Microbiol.">
        <title>The Global Catalogue of Microorganisms (GCM) 10K type strain sequencing project: providing services to taxonomists for standard genome sequencing and annotation.</title>
        <authorList>
            <consortium name="The Broad Institute Genomics Platform"/>
            <consortium name="The Broad Institute Genome Sequencing Center for Infectious Disease"/>
            <person name="Wu L."/>
            <person name="Ma J."/>
        </authorList>
    </citation>
    <scope>NUCLEOTIDE SEQUENCE [LARGE SCALE GENOMIC DNA]</scope>
    <source>
        <strain evidence="2 3">CGMCC 1.16026</strain>
    </source>
</reference>
<evidence type="ECO:0000256" key="1">
    <source>
        <dbReference type="SAM" id="MobiDB-lite"/>
    </source>
</evidence>
<dbReference type="InterPro" id="IPR021246">
    <property type="entry name" value="DUF2797"/>
</dbReference>
<dbReference type="InterPro" id="IPR017972">
    <property type="entry name" value="Cyt_P450_CS"/>
</dbReference>
<keyword evidence="3" id="KW-1185">Reference proteome</keyword>
<evidence type="ECO:0000313" key="3">
    <source>
        <dbReference type="Proteomes" id="UP001596145"/>
    </source>
</evidence>
<dbReference type="Pfam" id="PF10977">
    <property type="entry name" value="DUF2797"/>
    <property type="match status" value="1"/>
</dbReference>
<proteinExistence type="predicted"/>
<protein>
    <submittedName>
        <fullName evidence="2">DUF2797 domain-containing protein</fullName>
    </submittedName>
</protein>
<dbReference type="RefSeq" id="WP_122104884.1">
    <property type="nucleotide sequence ID" value="NZ_JBHSKV010000013.1"/>
</dbReference>
<name>A0ABD5QSF5_9EURY</name>
<organism evidence="2 3">
    <name type="scientific">Halorubrum glutamatedens</name>
    <dbReference type="NCBI Taxonomy" id="2707018"/>
    <lineage>
        <taxon>Archaea</taxon>
        <taxon>Methanobacteriati</taxon>
        <taxon>Methanobacteriota</taxon>
        <taxon>Stenosarchaea group</taxon>
        <taxon>Halobacteria</taxon>
        <taxon>Halobacteriales</taxon>
        <taxon>Haloferacaceae</taxon>
        <taxon>Halorubrum</taxon>
    </lineage>
</organism>